<gene>
    <name evidence="2" type="ORF">AS180_09590</name>
</gene>
<reference evidence="2 3" key="1">
    <citation type="submission" date="2015-11" db="EMBL/GenBank/DDBJ databases">
        <title>Bacillus caseinolyticus sp nov.</title>
        <authorList>
            <person name="Dastager S.G."/>
            <person name="Mawlankar R."/>
        </authorList>
    </citation>
    <scope>NUCLEOTIDE SEQUENCE [LARGE SCALE GENOMIC DNA]</scope>
    <source>
        <strain evidence="2 3">SGD-V-76</strain>
    </source>
</reference>
<dbReference type="InterPro" id="IPR017259">
    <property type="entry name" value="UCP037672"/>
</dbReference>
<evidence type="ECO:0000313" key="2">
    <source>
        <dbReference type="EMBL" id="KSU88165.1"/>
    </source>
</evidence>
<evidence type="ECO:0000256" key="1">
    <source>
        <dbReference type="SAM" id="Phobius"/>
    </source>
</evidence>
<organism evidence="2 3">
    <name type="scientific">Priestia veravalensis</name>
    <dbReference type="NCBI Taxonomy" id="1414648"/>
    <lineage>
        <taxon>Bacteria</taxon>
        <taxon>Bacillati</taxon>
        <taxon>Bacillota</taxon>
        <taxon>Bacilli</taxon>
        <taxon>Bacillales</taxon>
        <taxon>Bacillaceae</taxon>
        <taxon>Priestia</taxon>
    </lineage>
</organism>
<dbReference type="RefSeq" id="WP_051567159.1">
    <property type="nucleotide sequence ID" value="NZ_KQ758644.1"/>
</dbReference>
<feature type="transmembrane region" description="Helical" evidence="1">
    <location>
        <begin position="6"/>
        <end position="24"/>
    </location>
</feature>
<feature type="transmembrane region" description="Helical" evidence="1">
    <location>
        <begin position="73"/>
        <end position="90"/>
    </location>
</feature>
<evidence type="ECO:0008006" key="4">
    <source>
        <dbReference type="Google" id="ProtNLM"/>
    </source>
</evidence>
<accession>A0A0V8JMA4</accession>
<dbReference type="EMBL" id="LNQP01000028">
    <property type="protein sequence ID" value="KSU88165.1"/>
    <property type="molecule type" value="Genomic_DNA"/>
</dbReference>
<name>A0A0V8JMA4_9BACI</name>
<keyword evidence="1" id="KW-0472">Membrane</keyword>
<keyword evidence="3" id="KW-1185">Reference proteome</keyword>
<keyword evidence="1" id="KW-1133">Transmembrane helix</keyword>
<protein>
    <recommendedName>
        <fullName evidence="4">DUF3784 domain-containing protein</fullName>
    </recommendedName>
</protein>
<evidence type="ECO:0000313" key="3">
    <source>
        <dbReference type="Proteomes" id="UP000053681"/>
    </source>
</evidence>
<dbReference type="Pfam" id="PF12650">
    <property type="entry name" value="DUF3784"/>
    <property type="match status" value="1"/>
</dbReference>
<sequence>MLFINYNLILISFILFILAYFIGIKKQIWLLPGFNERRIRNKEKASKLVGLSSLIGGLLSFTAGFILAIQPEVVILILIAGYLFLVIYTHKKLGSTTKSLGHNTMIASKRRTLAVPISLVCLNTFVPLRYAPFHPVSNIVFTINQKT</sequence>
<dbReference type="Proteomes" id="UP000053681">
    <property type="component" value="Unassembled WGS sequence"/>
</dbReference>
<comment type="caution">
    <text evidence="2">The sequence shown here is derived from an EMBL/GenBank/DDBJ whole genome shotgun (WGS) entry which is preliminary data.</text>
</comment>
<keyword evidence="1" id="KW-0812">Transmembrane</keyword>
<proteinExistence type="predicted"/>
<dbReference type="AlphaFoldDB" id="A0A0V8JMA4"/>